<dbReference type="FunFam" id="3.40.630.10:FF:000066">
    <property type="entry name" value="M28 family peptidase"/>
    <property type="match status" value="1"/>
</dbReference>
<dbReference type="InterPro" id="IPR027268">
    <property type="entry name" value="Peptidase_M4/M1_CTD_sf"/>
</dbReference>
<evidence type="ECO:0000259" key="13">
    <source>
        <dbReference type="Pfam" id="PF07504"/>
    </source>
</evidence>
<gene>
    <name evidence="14" type="ORF">F4553_004524</name>
</gene>
<evidence type="ECO:0000256" key="7">
    <source>
        <dbReference type="ARBA" id="ARBA00023049"/>
    </source>
</evidence>
<evidence type="ECO:0000313" key="14">
    <source>
        <dbReference type="EMBL" id="MBB5871145.1"/>
    </source>
</evidence>
<feature type="chain" id="PRO_5033059983" evidence="9">
    <location>
        <begin position="24"/>
        <end position="1366"/>
    </location>
</feature>
<organism evidence="14 15">
    <name type="scientific">Allocatelliglobosispora scoriae</name>
    <dbReference type="NCBI Taxonomy" id="643052"/>
    <lineage>
        <taxon>Bacteria</taxon>
        <taxon>Bacillati</taxon>
        <taxon>Actinomycetota</taxon>
        <taxon>Actinomycetes</taxon>
        <taxon>Micromonosporales</taxon>
        <taxon>Micromonosporaceae</taxon>
        <taxon>Allocatelliglobosispora</taxon>
    </lineage>
</organism>
<dbReference type="GO" id="GO:0006508">
    <property type="term" value="P:proteolysis"/>
    <property type="evidence" value="ECO:0007669"/>
    <property type="project" value="UniProtKB-KW"/>
</dbReference>
<evidence type="ECO:0000259" key="10">
    <source>
        <dbReference type="Pfam" id="PF01447"/>
    </source>
</evidence>
<dbReference type="Proteomes" id="UP000587527">
    <property type="component" value="Unassembled WGS sequence"/>
</dbReference>
<dbReference type="InterPro" id="IPR050728">
    <property type="entry name" value="Zinc_Metalloprotease_M4"/>
</dbReference>
<evidence type="ECO:0000256" key="5">
    <source>
        <dbReference type="ARBA" id="ARBA00022801"/>
    </source>
</evidence>
<dbReference type="GO" id="GO:0046872">
    <property type="term" value="F:metal ion binding"/>
    <property type="evidence" value="ECO:0007669"/>
    <property type="project" value="UniProtKB-KW"/>
</dbReference>
<keyword evidence="7 14" id="KW-0482">Metalloprotease</keyword>
<dbReference type="Pfam" id="PF07504">
    <property type="entry name" value="FTP"/>
    <property type="match status" value="1"/>
</dbReference>
<feature type="compositionally biased region" description="Low complexity" evidence="8">
    <location>
        <begin position="1158"/>
        <end position="1176"/>
    </location>
</feature>
<evidence type="ECO:0000256" key="9">
    <source>
        <dbReference type="SAM" id="SignalP"/>
    </source>
</evidence>
<dbReference type="PANTHER" id="PTHR33794:SF1">
    <property type="entry name" value="BACILLOLYSIN"/>
    <property type="match status" value="1"/>
</dbReference>
<reference evidence="14 15" key="1">
    <citation type="submission" date="2020-08" db="EMBL/GenBank/DDBJ databases">
        <title>Sequencing the genomes of 1000 actinobacteria strains.</title>
        <authorList>
            <person name="Klenk H.-P."/>
        </authorList>
    </citation>
    <scope>NUCLEOTIDE SEQUENCE [LARGE SCALE GENOMIC DNA]</scope>
    <source>
        <strain evidence="14 15">DSM 45362</strain>
    </source>
</reference>
<feature type="domain" description="Peptidase M4" evidence="10">
    <location>
        <begin position="200"/>
        <end position="336"/>
    </location>
</feature>
<sequence>MIRRTVTAGLSLAVIAGMTVVLAAQATSAAPPKATPVPNPLALALNAADRAAASGLDALAKGPNEQYDRHMVTPWVNGLYSIAYQRTYRGLPVVGGDAAVLADGQGAVRAIAAATSAKISIGTLPSVTAATAEQASRARLPKVDSVESRRLVVHVKDDTPRLAWETVLVGRTATAPSHLHVFVDARSGAVLAQRDDVVAGTGTGKWNGPNPLTIATTQSGSTYSLRDPAHSTLSCGDYANSTVFSGSDDVWGNGVGTSKETGCVDVMYAAQKQWDMLVNWLGRNGHNGNGGSWPTLVGLGEVNAYWDGSRITIGRNQASEWISAMDVVGHEYGHGIDQNTPGGTSQEAGLGEGTGDIFGALTEAYANQSSAYDPPDFTVGEEINLTGNGPIRNMYNPSLVGGDPNCYSSSIPGTEVHAAAGPLNHWFYLLSEGNAPGGGKPSSPICSGGPSSVTGVGIQTAGKIFYGGMLLKTSGMTYKKYRIATLTAAKNLDSTCNLYNRTKDAWNAITLPAQSGEPTCTAQSSDFTIATSPTSGTVQPGNSVTSTVSTTTIGTAQTVNLSASGAPSGVTVSFSPSSVTSGNSSTMTVAASAGAAAGTYTITVTGTGSVTHTAQYTLTVGTVSQNDFSIGLNPGSGNVAPGASTTSTVNTATTSGSAQTVSLSASGAPSGVTVSFSPSSVTSGNSSTMTVAAAASTTAGTYTITVTGSGSVSRTAQYTLTVGTVSGGVPDINVANVQAHLTQLQTIATNNGGNRRSTTNGYLQSVAYVKGKLQTAGYTVTEQPCTSGCTAGAGPNLIAEWPQGNADNVYMFGAHLDSVSAGPGMNDNGSGSAALLENALVLAATNPTMTNRIRFGWWTDEEQGLNGSEFYANSLSSANRAKIKAYYNFDMIASKNGGYFINNVNSTASAPMKAYWTSLGLAPEENVEGQGRSDDASFQAVGIPTSGYAMGASATKTSAQATKWGGTAGAAYDSCYHSSCDTTTNINATGLNRAADGIAYTIWDRAVGSTPANDFSVGLNPGSGSVQPGSSVTSTVSTATTSGSAQTVSLSASGAPSGVTVSFSPSSVTSGNSSTMTVAASASAATGTYTITVTGSGSVTRTATYSLTIGTAPANDFSIAANPSSGSANRGSSVTTTVSTATVSGSAQTVSLSASGAPSGVTVSFSPSSVTSGNSSTATISVGASTALGTYTITITGSGSVSHSTTYTITVTGTGGCTPAQVVSNGGFESGVSPWTGTTTTIGVHAGQPAHSGVAVSYLVGYGYASTETINQSVTIPAGCTSAVLTYWLHIDTAEYEAVAYDTFRVRVNGTTLTTLSNVNAAAGYTQRTVNLGAYAGQTVTLTFTATEDTNLQTSFVVDDVTLQVS</sequence>
<evidence type="ECO:0000256" key="4">
    <source>
        <dbReference type="ARBA" id="ARBA00022729"/>
    </source>
</evidence>
<evidence type="ECO:0000259" key="11">
    <source>
        <dbReference type="Pfam" id="PF02868"/>
    </source>
</evidence>
<evidence type="ECO:0000256" key="3">
    <source>
        <dbReference type="ARBA" id="ARBA00022723"/>
    </source>
</evidence>
<evidence type="ECO:0000256" key="8">
    <source>
        <dbReference type="SAM" id="MobiDB-lite"/>
    </source>
</evidence>
<dbReference type="SUPFAM" id="SSF53187">
    <property type="entry name" value="Zn-dependent exopeptidases"/>
    <property type="match status" value="1"/>
</dbReference>
<feature type="domain" description="FTP" evidence="13">
    <location>
        <begin position="76"/>
        <end position="111"/>
    </location>
</feature>
<accession>A0A841BTX4</accession>
<keyword evidence="6" id="KW-0862">Zinc</keyword>
<evidence type="ECO:0000256" key="1">
    <source>
        <dbReference type="ARBA" id="ARBA00005957"/>
    </source>
</evidence>
<feature type="signal peptide" evidence="9">
    <location>
        <begin position="1"/>
        <end position="23"/>
    </location>
</feature>
<dbReference type="GO" id="GO:0004177">
    <property type="term" value="F:aminopeptidase activity"/>
    <property type="evidence" value="ECO:0007669"/>
    <property type="project" value="InterPro"/>
</dbReference>
<keyword evidence="5" id="KW-0378">Hydrolase</keyword>
<comment type="similarity">
    <text evidence="1">Belongs to the peptidase M28 family. M28A subfamily.</text>
</comment>
<dbReference type="GO" id="GO:0004222">
    <property type="term" value="F:metalloendopeptidase activity"/>
    <property type="evidence" value="ECO:0007669"/>
    <property type="project" value="InterPro"/>
</dbReference>
<dbReference type="PANTHER" id="PTHR33794">
    <property type="entry name" value="BACILLOLYSIN"/>
    <property type="match status" value="1"/>
</dbReference>
<dbReference type="Pfam" id="PF04389">
    <property type="entry name" value="Peptidase_M28"/>
    <property type="match status" value="1"/>
</dbReference>
<dbReference type="InterPro" id="IPR041756">
    <property type="entry name" value="M28_SGAP-like"/>
</dbReference>
<dbReference type="Pfam" id="PF01447">
    <property type="entry name" value="Peptidase_M4"/>
    <property type="match status" value="1"/>
</dbReference>
<evidence type="ECO:0000256" key="2">
    <source>
        <dbReference type="ARBA" id="ARBA00022670"/>
    </source>
</evidence>
<dbReference type="Gene3D" id="3.10.170.10">
    <property type="match status" value="1"/>
</dbReference>
<keyword evidence="15" id="KW-1185">Reference proteome</keyword>
<dbReference type="Gene3D" id="2.60.120.260">
    <property type="entry name" value="Galactose-binding domain-like"/>
    <property type="match status" value="1"/>
</dbReference>
<dbReference type="InterPro" id="IPR007484">
    <property type="entry name" value="Peptidase_M28"/>
</dbReference>
<evidence type="ECO:0000256" key="6">
    <source>
        <dbReference type="ARBA" id="ARBA00022833"/>
    </source>
</evidence>
<keyword evidence="4 9" id="KW-0732">Signal</keyword>
<keyword evidence="2 14" id="KW-0645">Protease</keyword>
<dbReference type="SUPFAM" id="SSF55486">
    <property type="entry name" value="Metalloproteases ('zincins'), catalytic domain"/>
    <property type="match status" value="1"/>
</dbReference>
<dbReference type="Gene3D" id="3.10.450.40">
    <property type="match status" value="1"/>
</dbReference>
<comment type="caution">
    <text evidence="14">The sequence shown here is derived from an EMBL/GenBank/DDBJ whole genome shotgun (WGS) entry which is preliminary data.</text>
</comment>
<dbReference type="RefSeq" id="WP_184839007.1">
    <property type="nucleotide sequence ID" value="NZ_JACHMN010000002.1"/>
</dbReference>
<dbReference type="CDD" id="cd09597">
    <property type="entry name" value="M4_TLP"/>
    <property type="match status" value="1"/>
</dbReference>
<protein>
    <submittedName>
        <fullName evidence="14">Zn-dependent metalloprotease/uncharacterized membrane protein</fullName>
    </submittedName>
</protein>
<dbReference type="InterPro" id="IPR013856">
    <property type="entry name" value="Peptidase_M4_domain"/>
</dbReference>
<feature type="domain" description="Peptidase M4 C-terminal" evidence="11">
    <location>
        <begin position="346"/>
        <end position="510"/>
    </location>
</feature>
<evidence type="ECO:0000259" key="12">
    <source>
        <dbReference type="Pfam" id="PF04389"/>
    </source>
</evidence>
<proteinExistence type="inferred from homology"/>
<dbReference type="Gene3D" id="3.40.630.10">
    <property type="entry name" value="Zn peptidases"/>
    <property type="match status" value="1"/>
</dbReference>
<name>A0A841BTX4_9ACTN</name>
<dbReference type="Gene3D" id="1.10.390.10">
    <property type="entry name" value="Neutral Protease Domain 2"/>
    <property type="match status" value="1"/>
</dbReference>
<dbReference type="Pfam" id="PF02868">
    <property type="entry name" value="Peptidase_M4_C"/>
    <property type="match status" value="1"/>
</dbReference>
<keyword evidence="3" id="KW-0479">Metal-binding</keyword>
<dbReference type="CDD" id="cd03876">
    <property type="entry name" value="M28_SGAP_like"/>
    <property type="match status" value="1"/>
</dbReference>
<dbReference type="InterPro" id="IPR011096">
    <property type="entry name" value="FTP_domain"/>
</dbReference>
<feature type="region of interest" description="Disordered" evidence="8">
    <location>
        <begin position="1153"/>
        <end position="1176"/>
    </location>
</feature>
<dbReference type="EMBL" id="JACHMN010000002">
    <property type="protein sequence ID" value="MBB5871145.1"/>
    <property type="molecule type" value="Genomic_DNA"/>
</dbReference>
<dbReference type="InterPro" id="IPR001570">
    <property type="entry name" value="Peptidase_M4_C_domain"/>
</dbReference>
<evidence type="ECO:0000313" key="15">
    <source>
        <dbReference type="Proteomes" id="UP000587527"/>
    </source>
</evidence>
<feature type="domain" description="Peptidase M28" evidence="12">
    <location>
        <begin position="796"/>
        <end position="1001"/>
    </location>
</feature>